<dbReference type="EMBL" id="JAGVSJ010000003">
    <property type="protein sequence ID" value="MBX8631336.1"/>
    <property type="molecule type" value="Genomic_DNA"/>
</dbReference>
<dbReference type="PANTHER" id="PTHR10545">
    <property type="entry name" value="DIAMINE N-ACETYLTRANSFERASE"/>
    <property type="match status" value="1"/>
</dbReference>
<dbReference type="Proteomes" id="UP000716004">
    <property type="component" value="Unassembled WGS sequence"/>
</dbReference>
<keyword evidence="3" id="KW-0012">Acyltransferase</keyword>
<evidence type="ECO:0000256" key="2">
    <source>
        <dbReference type="ARBA" id="ARBA00022679"/>
    </source>
</evidence>
<accession>A0A8J7YU83</accession>
<dbReference type="FunFam" id="3.40.630.30:FF:000064">
    <property type="entry name" value="GNAT family acetyltransferase"/>
    <property type="match status" value="1"/>
</dbReference>
<dbReference type="PANTHER" id="PTHR10545:SF29">
    <property type="entry name" value="GH14572P-RELATED"/>
    <property type="match status" value="1"/>
</dbReference>
<evidence type="ECO:0000256" key="3">
    <source>
        <dbReference type="ARBA" id="ARBA00023315"/>
    </source>
</evidence>
<gene>
    <name evidence="5" type="ORF">J9259_02265</name>
    <name evidence="6" type="ORF">KIY12_08670</name>
</gene>
<evidence type="ECO:0000313" key="5">
    <source>
        <dbReference type="EMBL" id="MBX8631336.1"/>
    </source>
</evidence>
<dbReference type="InterPro" id="IPR016181">
    <property type="entry name" value="Acyl_CoA_acyltransferase"/>
</dbReference>
<reference evidence="6" key="1">
    <citation type="submission" date="2021-05" db="EMBL/GenBank/DDBJ databases">
        <title>Genomic insights into ecological role and evolution of a novel Thermoplasmata order Candidatus Sysuiplasmatales.</title>
        <authorList>
            <person name="Yuan Y."/>
        </authorList>
    </citation>
    <scope>NUCLEOTIDE SEQUENCE</scope>
    <source>
        <strain evidence="6">TUT19-bin139</strain>
        <strain evidence="5">YP2-bin.285</strain>
    </source>
</reference>
<dbReference type="CDD" id="cd04301">
    <property type="entry name" value="NAT_SF"/>
    <property type="match status" value="1"/>
</dbReference>
<feature type="domain" description="N-acetyltransferase" evidence="4">
    <location>
        <begin position="7"/>
        <end position="164"/>
    </location>
</feature>
<dbReference type="EMBL" id="JAHEAC010000099">
    <property type="protein sequence ID" value="MBX8644774.1"/>
    <property type="molecule type" value="Genomic_DNA"/>
</dbReference>
<sequence>MSERRAIKVRRARRSDAGEFARLVKQLALYEKLTPPDASQIDRLIDDGFGRKKKYSLIMAFCEGKAAGYAVYFMTYSTFLAKQTLYLEDLFVDGPYRRQGIGSLLFSELLKIATANGCGRMEWMVLSWNDAAISFYKALGAEQLDGWKTYRLVSDRFREAAKIARSSKPGH</sequence>
<dbReference type="InterPro" id="IPR051016">
    <property type="entry name" value="Diverse_Substrate_AcTransf"/>
</dbReference>
<evidence type="ECO:0000313" key="6">
    <source>
        <dbReference type="EMBL" id="MBX8644774.1"/>
    </source>
</evidence>
<protein>
    <submittedName>
        <fullName evidence="6">GNAT family N-acetyltransferase</fullName>
    </submittedName>
</protein>
<evidence type="ECO:0000313" key="7">
    <source>
        <dbReference type="Proteomes" id="UP000750197"/>
    </source>
</evidence>
<comment type="similarity">
    <text evidence="1">Belongs to the acetyltransferase family.</text>
</comment>
<name>A0A8J7YU83_9ARCH</name>
<keyword evidence="2" id="KW-0808">Transferase</keyword>
<dbReference type="Pfam" id="PF00583">
    <property type="entry name" value="Acetyltransf_1"/>
    <property type="match status" value="1"/>
</dbReference>
<organism evidence="6 7">
    <name type="scientific">Candidatus Sysuiplasma superficiale</name>
    <dbReference type="NCBI Taxonomy" id="2823368"/>
    <lineage>
        <taxon>Archaea</taxon>
        <taxon>Methanobacteriati</taxon>
        <taxon>Thermoplasmatota</taxon>
        <taxon>Thermoplasmata</taxon>
        <taxon>Candidatus Sysuiplasmatales</taxon>
        <taxon>Candidatus Sysuiplasmataceae</taxon>
        <taxon>Candidatus Sysuiplasma</taxon>
    </lineage>
</organism>
<comment type="caution">
    <text evidence="6">The sequence shown here is derived from an EMBL/GenBank/DDBJ whole genome shotgun (WGS) entry which is preliminary data.</text>
</comment>
<evidence type="ECO:0000259" key="4">
    <source>
        <dbReference type="PROSITE" id="PS51186"/>
    </source>
</evidence>
<dbReference type="Gene3D" id="3.40.630.30">
    <property type="match status" value="1"/>
</dbReference>
<dbReference type="SUPFAM" id="SSF55729">
    <property type="entry name" value="Acyl-CoA N-acyltransferases (Nat)"/>
    <property type="match status" value="1"/>
</dbReference>
<proteinExistence type="inferred from homology"/>
<evidence type="ECO:0000256" key="1">
    <source>
        <dbReference type="ARBA" id="ARBA00008694"/>
    </source>
</evidence>
<dbReference type="Proteomes" id="UP000750197">
    <property type="component" value="Unassembled WGS sequence"/>
</dbReference>
<dbReference type="InterPro" id="IPR000182">
    <property type="entry name" value="GNAT_dom"/>
</dbReference>
<dbReference type="GO" id="GO:0008080">
    <property type="term" value="F:N-acetyltransferase activity"/>
    <property type="evidence" value="ECO:0007669"/>
    <property type="project" value="TreeGrafter"/>
</dbReference>
<dbReference type="AlphaFoldDB" id="A0A8J7YU83"/>
<dbReference type="PROSITE" id="PS51186">
    <property type="entry name" value="GNAT"/>
    <property type="match status" value="1"/>
</dbReference>